<accession>A0ACC2NSW1</accession>
<organism evidence="1 2">
    <name type="scientific">Eretmocerus hayati</name>
    <dbReference type="NCBI Taxonomy" id="131215"/>
    <lineage>
        <taxon>Eukaryota</taxon>
        <taxon>Metazoa</taxon>
        <taxon>Ecdysozoa</taxon>
        <taxon>Arthropoda</taxon>
        <taxon>Hexapoda</taxon>
        <taxon>Insecta</taxon>
        <taxon>Pterygota</taxon>
        <taxon>Neoptera</taxon>
        <taxon>Endopterygota</taxon>
        <taxon>Hymenoptera</taxon>
        <taxon>Apocrita</taxon>
        <taxon>Proctotrupomorpha</taxon>
        <taxon>Chalcidoidea</taxon>
        <taxon>Aphelinidae</taxon>
        <taxon>Aphelininae</taxon>
        <taxon>Eretmocerus</taxon>
    </lineage>
</organism>
<protein>
    <submittedName>
        <fullName evidence="1">Uncharacterized protein</fullName>
    </submittedName>
</protein>
<name>A0ACC2NSW1_9HYME</name>
<gene>
    <name evidence="1" type="ORF">QAD02_005185</name>
</gene>
<dbReference type="EMBL" id="CM056743">
    <property type="protein sequence ID" value="KAJ8673923.1"/>
    <property type="molecule type" value="Genomic_DNA"/>
</dbReference>
<keyword evidence="2" id="KW-1185">Reference proteome</keyword>
<dbReference type="Proteomes" id="UP001239111">
    <property type="component" value="Chromosome 3"/>
</dbReference>
<comment type="caution">
    <text evidence="1">The sequence shown here is derived from an EMBL/GenBank/DDBJ whole genome shotgun (WGS) entry which is preliminary data.</text>
</comment>
<reference evidence="1" key="1">
    <citation type="submission" date="2023-04" db="EMBL/GenBank/DDBJ databases">
        <title>A chromosome-level genome assembly of the parasitoid wasp Eretmocerus hayati.</title>
        <authorList>
            <person name="Zhong Y."/>
            <person name="Liu S."/>
            <person name="Liu Y."/>
        </authorList>
    </citation>
    <scope>NUCLEOTIDE SEQUENCE</scope>
    <source>
        <strain evidence="1">ZJU_SS_LIU_2023</strain>
    </source>
</reference>
<evidence type="ECO:0000313" key="1">
    <source>
        <dbReference type="EMBL" id="KAJ8673923.1"/>
    </source>
</evidence>
<evidence type="ECO:0000313" key="2">
    <source>
        <dbReference type="Proteomes" id="UP001239111"/>
    </source>
</evidence>
<proteinExistence type="predicted"/>
<sequence>MTKQNQVFLHLITILLFWSYSRVDCLRGGKVEDATLEDSRSIVYIGNTGKYNGLNIQKTFCTGVFITKVHVLTLSNCIEMCGNKRFGVFGGCNQLYRTSAYHVSGYVMYNDWAILHGKTLLKNERDIVIITVSNPEIDPHIRPVNLPNFYEEFYGMKVSVMGLGETEKNIWPVNLQKAELKLMTKQECKTRVTPKMTEEVENGEILCSEPPPQIVNKDRGGPLLDSENTLVGLNIIPRNIGLWAKLKQPVNVHVKIHPSSPYREFICHLVGHLLVNEDSNRSSNAKPFCYKEPNNEDNEISAYGELKIPHIHDS</sequence>